<evidence type="ECO:0000256" key="1">
    <source>
        <dbReference type="ARBA" id="ARBA00022603"/>
    </source>
</evidence>
<dbReference type="PIRSF" id="PIRSF004553">
    <property type="entry name" value="CHP00095"/>
    <property type="match status" value="1"/>
</dbReference>
<dbReference type="SUPFAM" id="SSF53335">
    <property type="entry name" value="S-adenosyl-L-methionine-dependent methyltransferases"/>
    <property type="match status" value="1"/>
</dbReference>
<dbReference type="PANTHER" id="PTHR43542">
    <property type="entry name" value="METHYLTRANSFERASE"/>
    <property type="match status" value="1"/>
</dbReference>
<dbReference type="InterPro" id="IPR002052">
    <property type="entry name" value="DNA_methylase_N6_adenine_CS"/>
</dbReference>
<dbReference type="EMBL" id="CP001230">
    <property type="protein sequence ID" value="ACO04016.1"/>
    <property type="molecule type" value="Genomic_DNA"/>
</dbReference>
<accession>C0QS74</accession>
<keyword evidence="4" id="KW-1185">Reference proteome</keyword>
<dbReference type="STRING" id="123214.PERMA_1756"/>
<dbReference type="GO" id="GO:0008168">
    <property type="term" value="F:methyltransferase activity"/>
    <property type="evidence" value="ECO:0007669"/>
    <property type="project" value="UniProtKB-KW"/>
</dbReference>
<dbReference type="Gene3D" id="3.40.50.150">
    <property type="entry name" value="Vaccinia Virus protein VP39"/>
    <property type="match status" value="1"/>
</dbReference>
<dbReference type="InterPro" id="IPR029063">
    <property type="entry name" value="SAM-dependent_MTases_sf"/>
</dbReference>
<evidence type="ECO:0008006" key="5">
    <source>
        <dbReference type="Google" id="ProtNLM"/>
    </source>
</evidence>
<dbReference type="OrthoDB" id="9803017at2"/>
<keyword evidence="2" id="KW-0808">Transferase</keyword>
<dbReference type="PROSITE" id="PS00092">
    <property type="entry name" value="N6_MTASE"/>
    <property type="match status" value="1"/>
</dbReference>
<dbReference type="HOGENOM" id="CLU_075826_0_2_0"/>
<dbReference type="KEGG" id="pmx:PERMA_1756"/>
<organism evidence="3 4">
    <name type="scientific">Persephonella marina (strain DSM 14350 / EX-H1)</name>
    <dbReference type="NCBI Taxonomy" id="123214"/>
    <lineage>
        <taxon>Bacteria</taxon>
        <taxon>Pseudomonadati</taxon>
        <taxon>Aquificota</taxon>
        <taxon>Aquificia</taxon>
        <taxon>Aquificales</taxon>
        <taxon>Hydrogenothermaceae</taxon>
        <taxon>Persephonella</taxon>
    </lineage>
</organism>
<keyword evidence="1" id="KW-0489">Methyltransferase</keyword>
<dbReference type="RefSeq" id="WP_012676254.1">
    <property type="nucleotide sequence ID" value="NC_012440.1"/>
</dbReference>
<dbReference type="PaxDb" id="123214-PERMA_1756"/>
<dbReference type="AlphaFoldDB" id="C0QS74"/>
<dbReference type="CDD" id="cd02440">
    <property type="entry name" value="AdoMet_MTases"/>
    <property type="match status" value="1"/>
</dbReference>
<name>C0QS74_PERMH</name>
<dbReference type="Proteomes" id="UP000001366">
    <property type="component" value="Chromosome"/>
</dbReference>
<evidence type="ECO:0000256" key="2">
    <source>
        <dbReference type="ARBA" id="ARBA00022679"/>
    </source>
</evidence>
<evidence type="ECO:0000313" key="3">
    <source>
        <dbReference type="EMBL" id="ACO04016.1"/>
    </source>
</evidence>
<sequence>MKKIRPTSGKVKQALFNILYDITGESFLDLFAGTGEIGLTAVKKGASQVIFVEKDRKRAEQIKKKVSKYTQNFKVITADAIKFLKNYKKEAFDIIFADPPYDYKDYEKLIDLALEKLSENGVFILEHRSDRHFGADEERTYGDTTLSFWRKA</sequence>
<gene>
    <name evidence="3" type="ordered locus">PERMA_1756</name>
</gene>
<dbReference type="InterPro" id="IPR004398">
    <property type="entry name" value="RNA_MeTrfase_RsmD"/>
</dbReference>
<protein>
    <recommendedName>
        <fullName evidence="5">Methyltransferase</fullName>
    </recommendedName>
</protein>
<dbReference type="GO" id="GO:0031167">
    <property type="term" value="P:rRNA methylation"/>
    <property type="evidence" value="ECO:0007669"/>
    <property type="project" value="InterPro"/>
</dbReference>
<proteinExistence type="predicted"/>
<dbReference type="PANTHER" id="PTHR43542:SF1">
    <property type="entry name" value="METHYLTRANSFERASE"/>
    <property type="match status" value="1"/>
</dbReference>
<reference evidence="3 4" key="1">
    <citation type="journal article" date="2009" name="J. Bacteriol.">
        <title>Complete and draft genome sequences of six members of the Aquificales.</title>
        <authorList>
            <person name="Reysenbach A.L."/>
            <person name="Hamamura N."/>
            <person name="Podar M."/>
            <person name="Griffiths E."/>
            <person name="Ferreira S."/>
            <person name="Hochstein R."/>
            <person name="Heidelberg J."/>
            <person name="Johnson J."/>
            <person name="Mead D."/>
            <person name="Pohorille A."/>
            <person name="Sarmiento M."/>
            <person name="Schweighofer K."/>
            <person name="Seshadri R."/>
            <person name="Voytek M.A."/>
        </authorList>
    </citation>
    <scope>NUCLEOTIDE SEQUENCE [LARGE SCALE GENOMIC DNA]</scope>
    <source>
        <strain evidence="4">DSM 14350 / EX-H1</strain>
    </source>
</reference>
<dbReference type="GO" id="GO:0003676">
    <property type="term" value="F:nucleic acid binding"/>
    <property type="evidence" value="ECO:0007669"/>
    <property type="project" value="InterPro"/>
</dbReference>
<dbReference type="eggNOG" id="COG0742">
    <property type="taxonomic scope" value="Bacteria"/>
</dbReference>
<dbReference type="Pfam" id="PF03602">
    <property type="entry name" value="Cons_hypoth95"/>
    <property type="match status" value="1"/>
</dbReference>
<evidence type="ECO:0000313" key="4">
    <source>
        <dbReference type="Proteomes" id="UP000001366"/>
    </source>
</evidence>